<keyword evidence="3" id="KW-1185">Reference proteome</keyword>
<gene>
    <name evidence="2" type="primary">htra3a</name>
    <name evidence="2" type="ORF">DAT39_019540</name>
</gene>
<evidence type="ECO:0000313" key="2">
    <source>
        <dbReference type="EMBL" id="KAF5890758.1"/>
    </source>
</evidence>
<organism evidence="2 3">
    <name type="scientific">Clarias magur</name>
    <name type="common">Asian catfish</name>
    <name type="synonym">Macropteronotus magur</name>
    <dbReference type="NCBI Taxonomy" id="1594786"/>
    <lineage>
        <taxon>Eukaryota</taxon>
        <taxon>Metazoa</taxon>
        <taxon>Chordata</taxon>
        <taxon>Craniata</taxon>
        <taxon>Vertebrata</taxon>
        <taxon>Euteleostomi</taxon>
        <taxon>Actinopterygii</taxon>
        <taxon>Neopterygii</taxon>
        <taxon>Teleostei</taxon>
        <taxon>Ostariophysi</taxon>
        <taxon>Siluriformes</taxon>
        <taxon>Clariidae</taxon>
        <taxon>Clarias</taxon>
    </lineage>
</organism>
<proteinExistence type="inferred from homology"/>
<dbReference type="PRINTS" id="PR00834">
    <property type="entry name" value="PROTEASES2C"/>
</dbReference>
<dbReference type="InterPro" id="IPR009003">
    <property type="entry name" value="Peptidase_S1_PA"/>
</dbReference>
<dbReference type="PANTHER" id="PTHR22939">
    <property type="entry name" value="SERINE PROTEASE FAMILY S1C HTRA-RELATED"/>
    <property type="match status" value="1"/>
</dbReference>
<feature type="non-terminal residue" evidence="2">
    <location>
        <position position="74"/>
    </location>
</feature>
<dbReference type="SUPFAM" id="SSF50494">
    <property type="entry name" value="Trypsin-like serine proteases"/>
    <property type="match status" value="1"/>
</dbReference>
<comment type="caution">
    <text evidence="2">The sequence shown here is derived from an EMBL/GenBank/DDBJ whole genome shotgun (WGS) entry which is preliminary data.</text>
</comment>
<dbReference type="Gene3D" id="2.40.10.120">
    <property type="match status" value="1"/>
</dbReference>
<comment type="similarity">
    <text evidence="1">Belongs to the peptidase S1C family.</text>
</comment>
<dbReference type="OrthoDB" id="4217619at2759"/>
<dbReference type="InterPro" id="IPR001940">
    <property type="entry name" value="Peptidase_S1C"/>
</dbReference>
<dbReference type="PANTHER" id="PTHR22939:SF14">
    <property type="entry name" value="SERINE PROTEASE HTRA3"/>
    <property type="match status" value="1"/>
</dbReference>
<keyword evidence="2" id="KW-0378">Hydrolase</keyword>
<sequence length="74" mass="7949">HPLFGHHVPLSSGSGFIVTDTGVILTNAHVVSSSVTSIGRQQLRVQLHDGKTYEASITDIDKKSDIATIKVNPR</sequence>
<dbReference type="GO" id="GO:0004252">
    <property type="term" value="F:serine-type endopeptidase activity"/>
    <property type="evidence" value="ECO:0007669"/>
    <property type="project" value="InterPro"/>
</dbReference>
<evidence type="ECO:0000313" key="3">
    <source>
        <dbReference type="Proteomes" id="UP000727407"/>
    </source>
</evidence>
<reference evidence="2" key="1">
    <citation type="submission" date="2020-07" db="EMBL/GenBank/DDBJ databases">
        <title>Clarias magur genome sequencing, assembly and annotation.</title>
        <authorList>
            <person name="Kushwaha B."/>
            <person name="Kumar R."/>
            <person name="Das P."/>
            <person name="Joshi C.G."/>
            <person name="Kumar D."/>
            <person name="Nagpure N.S."/>
            <person name="Pandey M."/>
            <person name="Agarwal S."/>
            <person name="Srivastava S."/>
            <person name="Singh M."/>
            <person name="Sahoo L."/>
            <person name="Jayasankar P."/>
            <person name="Meher P.K."/>
            <person name="Koringa P.G."/>
            <person name="Iquebal M.A."/>
            <person name="Das S.P."/>
            <person name="Bit A."/>
            <person name="Patnaik S."/>
            <person name="Patel N."/>
            <person name="Shah T.M."/>
            <person name="Hinsu A."/>
            <person name="Jena J.K."/>
        </authorList>
    </citation>
    <scope>NUCLEOTIDE SEQUENCE</scope>
    <source>
        <strain evidence="2">CIFAMagur01</strain>
        <tissue evidence="2">Testis</tissue>
    </source>
</reference>
<keyword evidence="2" id="KW-0645">Protease</keyword>
<dbReference type="Proteomes" id="UP000727407">
    <property type="component" value="Unassembled WGS sequence"/>
</dbReference>
<evidence type="ECO:0000256" key="1">
    <source>
        <dbReference type="ARBA" id="ARBA00010541"/>
    </source>
</evidence>
<dbReference type="AlphaFoldDB" id="A0A8J4THT4"/>
<name>A0A8J4THT4_CLAMG</name>
<accession>A0A8J4THT4</accession>
<dbReference type="EMBL" id="QNUK01000653">
    <property type="protein sequence ID" value="KAF5890758.1"/>
    <property type="molecule type" value="Genomic_DNA"/>
</dbReference>
<dbReference type="GO" id="GO:0006508">
    <property type="term" value="P:proteolysis"/>
    <property type="evidence" value="ECO:0007669"/>
    <property type="project" value="UniProtKB-KW"/>
</dbReference>
<feature type="non-terminal residue" evidence="2">
    <location>
        <position position="1"/>
    </location>
</feature>
<protein>
    <submittedName>
        <fullName evidence="2">Serine protease HTRA3-like</fullName>
    </submittedName>
</protein>
<dbReference type="Pfam" id="PF13365">
    <property type="entry name" value="Trypsin_2"/>
    <property type="match status" value="1"/>
</dbReference>